<name>A0A505IAS2_ASPNG</name>
<accession>A0A505IAS2</accession>
<dbReference type="EMBL" id="NKJJ02000008">
    <property type="protein sequence ID" value="TPR10113.1"/>
    <property type="molecule type" value="Genomic_DNA"/>
</dbReference>
<comment type="caution">
    <text evidence="2">The sequence shown here is derived from an EMBL/GenBank/DDBJ whole genome shotgun (WGS) entry which is preliminary data.</text>
</comment>
<dbReference type="AlphaFoldDB" id="A0A505IAS2"/>
<evidence type="ECO:0000313" key="3">
    <source>
        <dbReference type="Proteomes" id="UP000197666"/>
    </source>
</evidence>
<dbReference type="Proteomes" id="UP000197666">
    <property type="component" value="Unassembled WGS sequence"/>
</dbReference>
<dbReference type="VEuPathDB" id="FungiDB:M747DRAFT_319656"/>
<dbReference type="VEuPathDB" id="FungiDB:ASPNIDRAFT2_1176150"/>
<proteinExistence type="predicted"/>
<reference evidence="3" key="1">
    <citation type="submission" date="2018-10" db="EMBL/GenBank/DDBJ databases">
        <title>FDA dAtabase for Regulatory Grade micrObial Sequences (FDA-ARGOS): Supporting development and validation of Infectious Disease Dx tests.</title>
        <authorList>
            <person name="Kerrigan L."/>
            <person name="Tallon L."/>
            <person name="Sadzewicz L."/>
            <person name="Sengamalay N."/>
            <person name="Ott S."/>
            <person name="Godinez A."/>
            <person name="Nagaraj S."/>
            <person name="Vavikolanu K."/>
            <person name="Nadendla S."/>
            <person name="George J."/>
            <person name="Sichtig H."/>
        </authorList>
    </citation>
    <scope>NUCLEOTIDE SEQUENCE [LARGE SCALE GENOMIC DNA]</scope>
    <source>
        <strain evidence="3">FDAARGOS_311</strain>
    </source>
</reference>
<dbReference type="EMBL" id="NKJJ02000008">
    <property type="protein sequence ID" value="TPR10157.1"/>
    <property type="molecule type" value="Genomic_DNA"/>
</dbReference>
<organism evidence="2 3">
    <name type="scientific">Aspergillus niger</name>
    <dbReference type="NCBI Taxonomy" id="5061"/>
    <lineage>
        <taxon>Eukaryota</taxon>
        <taxon>Fungi</taxon>
        <taxon>Dikarya</taxon>
        <taxon>Ascomycota</taxon>
        <taxon>Pezizomycotina</taxon>
        <taxon>Eurotiomycetes</taxon>
        <taxon>Eurotiomycetidae</taxon>
        <taxon>Eurotiales</taxon>
        <taxon>Aspergillaceae</taxon>
        <taxon>Aspergillus</taxon>
        <taxon>Aspergillus subgen. Circumdati</taxon>
    </lineage>
</organism>
<protein>
    <submittedName>
        <fullName evidence="1">Fungal specific transcription factor domain family protein</fullName>
    </submittedName>
</protein>
<reference evidence="2" key="2">
    <citation type="submission" date="2019-02" db="EMBL/GenBank/DDBJ databases">
        <title>FDA dAtabase for Regulatory Grade micrObial Sequences (FDA-ARGOS): Supporting development and validation of Infectious Disease Dx tests.</title>
        <authorList>
            <person name="Kerrigan L."/>
            <person name="Tallon L.J."/>
            <person name="Sadzewicz L."/>
            <person name="Sengamalay N."/>
            <person name="Ott S."/>
            <person name="Godinez A."/>
            <person name="Nagaraj S."/>
            <person name="Vavikolanu K."/>
            <person name="Vyas G."/>
            <person name="Nadendla S."/>
            <person name="Aluvathingal J."/>
            <person name="Sichtig H."/>
        </authorList>
    </citation>
    <scope>NUCLEOTIDE SEQUENCE</scope>
    <source>
        <strain evidence="2">FDAARGOS_311</strain>
    </source>
</reference>
<evidence type="ECO:0000313" key="2">
    <source>
        <dbReference type="EMBL" id="TPR10157.1"/>
    </source>
</evidence>
<sequence length="223" mass="25975">MDPQYKLLEGLPPELCSRIKDHVHLADPENDLNIWTSIFKDESWLELALTFDRCSPVLLGYDLSRLRLRREPQKLYVALLACDYSGDLRRKESEFFVALQDGYEYDKTHYEIHFPSGLTVNVYEVLTGDEAARLPLEKIFRNKESGAYSQYCFYTDKKLKELEPSQILAHGSGPAYRLRAIRNGCKLLLQDREKSRDFIVTPRCEESEMARSRIGQDIIVRFD</sequence>
<gene>
    <name evidence="1" type="ORF">CAN33_0054845</name>
    <name evidence="2" type="ORF">CAN33_0055065</name>
</gene>
<evidence type="ECO:0000313" key="1">
    <source>
        <dbReference type="EMBL" id="TPR10113.1"/>
    </source>
</evidence>